<feature type="compositionally biased region" description="Polar residues" evidence="1">
    <location>
        <begin position="30"/>
        <end position="42"/>
    </location>
</feature>
<evidence type="ECO:0000313" key="2">
    <source>
        <dbReference type="EMBL" id="KAJ4378175.1"/>
    </source>
</evidence>
<proteinExistence type="predicted"/>
<accession>A0A9W8YHG4</accession>
<evidence type="ECO:0000256" key="1">
    <source>
        <dbReference type="SAM" id="MobiDB-lite"/>
    </source>
</evidence>
<reference evidence="2" key="1">
    <citation type="submission" date="2022-10" db="EMBL/GenBank/DDBJ databases">
        <title>Tapping the CABI collections for fungal endophytes: first genome assemblies for Collariella, Neodidymelliopsis, Ascochyta clinopodiicola, Didymella pomorum, Didymosphaeria variabile, Neocosmospora piperis and Neocucurbitaria cava.</title>
        <authorList>
            <person name="Hill R."/>
        </authorList>
    </citation>
    <scope>NUCLEOTIDE SEQUENCE</scope>
    <source>
        <strain evidence="2">IMI 356814</strain>
    </source>
</reference>
<keyword evidence="3" id="KW-1185">Reference proteome</keyword>
<feature type="region of interest" description="Disordered" evidence="1">
    <location>
        <begin position="1"/>
        <end position="83"/>
    </location>
</feature>
<name>A0A9W8YHG4_9PLEO</name>
<sequence>MKPTQIPTKLLKMSAPQPGRQSPDPERQSDAQQGQTSDNVNKQGGAPSEGNAQQVSDDHKEGLSSNPTHPLEKHAEETTSKKV</sequence>
<feature type="compositionally biased region" description="Basic and acidic residues" evidence="1">
    <location>
        <begin position="70"/>
        <end position="83"/>
    </location>
</feature>
<comment type="caution">
    <text evidence="2">The sequence shown here is derived from an EMBL/GenBank/DDBJ whole genome shotgun (WGS) entry which is preliminary data.</text>
</comment>
<gene>
    <name evidence="2" type="ORF">N0V83_001008</name>
</gene>
<evidence type="ECO:0000313" key="3">
    <source>
        <dbReference type="Proteomes" id="UP001140560"/>
    </source>
</evidence>
<dbReference type="OrthoDB" id="5375886at2759"/>
<organism evidence="2 3">
    <name type="scientific">Neocucurbitaria cava</name>
    <dbReference type="NCBI Taxonomy" id="798079"/>
    <lineage>
        <taxon>Eukaryota</taxon>
        <taxon>Fungi</taxon>
        <taxon>Dikarya</taxon>
        <taxon>Ascomycota</taxon>
        <taxon>Pezizomycotina</taxon>
        <taxon>Dothideomycetes</taxon>
        <taxon>Pleosporomycetidae</taxon>
        <taxon>Pleosporales</taxon>
        <taxon>Pleosporineae</taxon>
        <taxon>Cucurbitariaceae</taxon>
        <taxon>Neocucurbitaria</taxon>
    </lineage>
</organism>
<protein>
    <submittedName>
        <fullName evidence="2">Uncharacterized protein</fullName>
    </submittedName>
</protein>
<dbReference type="Proteomes" id="UP001140560">
    <property type="component" value="Unassembled WGS sequence"/>
</dbReference>
<dbReference type="EMBL" id="JAPEUY010000001">
    <property type="protein sequence ID" value="KAJ4378175.1"/>
    <property type="molecule type" value="Genomic_DNA"/>
</dbReference>
<dbReference type="AlphaFoldDB" id="A0A9W8YHG4"/>